<evidence type="ECO:0000313" key="1">
    <source>
        <dbReference type="EMBL" id="CAK5121457.1"/>
    </source>
</evidence>
<keyword evidence="2" id="KW-1185">Reference proteome</keyword>
<reference evidence="1" key="1">
    <citation type="submission" date="2023-11" db="EMBL/GenBank/DDBJ databases">
        <authorList>
            <person name="Poullet M."/>
        </authorList>
    </citation>
    <scope>NUCLEOTIDE SEQUENCE</scope>
    <source>
        <strain evidence="1">E1834</strain>
    </source>
</reference>
<name>A0ACB1B4I5_MELEN</name>
<dbReference type="EMBL" id="CAVMJV010000181">
    <property type="protein sequence ID" value="CAK5121457.1"/>
    <property type="molecule type" value="Genomic_DNA"/>
</dbReference>
<protein>
    <submittedName>
        <fullName evidence="1">Uncharacterized protein</fullName>
    </submittedName>
</protein>
<evidence type="ECO:0000313" key="2">
    <source>
        <dbReference type="Proteomes" id="UP001497535"/>
    </source>
</evidence>
<proteinExistence type="predicted"/>
<gene>
    <name evidence="1" type="ORF">MENTE1834_LOCUS47031</name>
</gene>
<accession>A0ACB1B4I5</accession>
<organism evidence="1 2">
    <name type="scientific">Meloidogyne enterolobii</name>
    <name type="common">Root-knot nematode worm</name>
    <name type="synonym">Meloidogyne mayaguensis</name>
    <dbReference type="NCBI Taxonomy" id="390850"/>
    <lineage>
        <taxon>Eukaryota</taxon>
        <taxon>Metazoa</taxon>
        <taxon>Ecdysozoa</taxon>
        <taxon>Nematoda</taxon>
        <taxon>Chromadorea</taxon>
        <taxon>Rhabditida</taxon>
        <taxon>Tylenchina</taxon>
        <taxon>Tylenchomorpha</taxon>
        <taxon>Tylenchoidea</taxon>
        <taxon>Meloidogynidae</taxon>
        <taxon>Meloidogyninae</taxon>
        <taxon>Meloidogyne</taxon>
    </lineage>
</organism>
<comment type="caution">
    <text evidence="1">The sequence shown here is derived from an EMBL/GenBank/DDBJ whole genome shotgun (WGS) entry which is preliminary data.</text>
</comment>
<dbReference type="Proteomes" id="UP001497535">
    <property type="component" value="Unassembled WGS sequence"/>
</dbReference>
<sequence length="143" mass="16341">MLSVQTAFLHFEKIDSEIVEEKKKRKSQALSVSPLKIDWLKRLIRPRGGRLFEGEVIPFLGINLFRGEGSIVLRTRLAFFQFLKNESNFFSTSAAATTTKLQQQQQQQNFSSSNNNKTSAATTTKLQQQQQQQKPHIWAQAPC</sequence>